<feature type="compositionally biased region" description="Acidic residues" evidence="1">
    <location>
        <begin position="27"/>
        <end position="38"/>
    </location>
</feature>
<organismHost>
    <name type="scientific">Syncerus caffer</name>
    <name type="common">African buffalo</name>
    <dbReference type="NCBI Taxonomy" id="9970"/>
</organismHost>
<reference evidence="3" key="1">
    <citation type="journal article" date="2019" name="Transbound. Emerg. Dis.">
        <title>Co-circulation and characterization of novel African arboviruses (genus Ephemerovirus) in cattle, Mayotte island, Indian Ocean, 2017.</title>
        <authorList>
            <person name="Dacheux L."/>
            <person name="Dommergues L."/>
            <person name="Chouanibou Y."/>
            <person name="Domeon L."/>
            <person name="Schuler C."/>
            <person name="Bonas S."/>
            <person name="Luo D."/>
            <person name="Maufrais C."/>
            <person name="Cetre-Sossah C."/>
            <person name="Cardinale E."/>
            <person name="Bourhy H."/>
            <person name="Metras R."/>
        </authorList>
    </citation>
    <scope>NUCLEOTIDE SEQUENCE</scope>
    <source>
        <strain evidence="3">17020MAY_7641</strain>
        <strain evidence="2">17021MAY_7645</strain>
    </source>
</reference>
<name>A0A5B9BHT1_BEFV</name>
<protein>
    <submittedName>
        <fullName evidence="3">Phosphoprotein</fullName>
    </submittedName>
</protein>
<evidence type="ECO:0000313" key="3">
    <source>
        <dbReference type="EMBL" id="QED88236.1"/>
    </source>
</evidence>
<dbReference type="EMBL" id="MN148803">
    <property type="protein sequence ID" value="QED88236.1"/>
    <property type="molecule type" value="Viral_cRNA"/>
</dbReference>
<evidence type="ECO:0000256" key="1">
    <source>
        <dbReference type="SAM" id="MobiDB-lite"/>
    </source>
</evidence>
<organismHost>
    <name type="scientific">Bubalus bubalis</name>
    <name type="common">Domestic water buffalo</name>
    <dbReference type="NCBI Taxonomy" id="89462"/>
</organismHost>
<accession>A0A5B9BHT1</accession>
<feature type="region of interest" description="Disordered" evidence="1">
    <location>
        <begin position="26"/>
        <end position="46"/>
    </location>
</feature>
<sequence length="278" mass="32117">MSQLKPKIMTGAYDAEKLRKNLQEQLALEDDELDNTNDVEDKREESNIHDNPLVIKHEPGVYPIEINLEDLEKANGIEEDWENSLLKIIESSDVTPKLSWDDEFENDVYGRCNVQSKDPSNDSDDQERNDVQITQSSLVDVTKVLSLFEIKPEIDYKIERESKNKIKIIKLSKEDKDVESKRSNAICQDSGLHTECKSNFDAVMDQFQRGIRIKKRFGKGYVKINADNMPGTYHDLYNVISAVKNEKTVEEMIRYLFKKSKAFKNISKTLNTDEMILC</sequence>
<evidence type="ECO:0000313" key="2">
    <source>
        <dbReference type="EMBL" id="QED88214.1"/>
    </source>
</evidence>
<proteinExistence type="predicted"/>
<organism evidence="3">
    <name type="scientific">Bovine ephemeral fever virus</name>
    <name type="common">BEFV</name>
    <dbReference type="NCBI Taxonomy" id="11303"/>
    <lineage>
        <taxon>Viruses</taxon>
        <taxon>Riboviria</taxon>
        <taxon>Orthornavirae</taxon>
        <taxon>Negarnaviricota</taxon>
        <taxon>Haploviricotina</taxon>
        <taxon>Monjiviricetes</taxon>
        <taxon>Mononegavirales</taxon>
        <taxon>Rhabdoviridae</taxon>
        <taxon>Alpharhabdovirinae</taxon>
        <taxon>Ephemerovirus</taxon>
        <taxon>Ephemerovirus febris</taxon>
    </lineage>
</organism>
<organismHost>
    <name type="scientific">Culicoides</name>
    <dbReference type="NCBI Taxonomy" id="58271"/>
</organismHost>
<organismHost>
    <name type="scientific">Bos taurus</name>
    <name type="common">Bovine</name>
    <dbReference type="NCBI Taxonomy" id="9913"/>
</organismHost>
<dbReference type="EMBL" id="MN148801">
    <property type="protein sequence ID" value="QED88214.1"/>
    <property type="molecule type" value="Viral_cRNA"/>
</dbReference>
<gene>
    <name evidence="3" type="primary">P</name>
</gene>